<evidence type="ECO:0000313" key="2">
    <source>
        <dbReference type="Proteomes" id="UP000276282"/>
    </source>
</evidence>
<dbReference type="OrthoDB" id="1440507at2"/>
<dbReference type="RefSeq" id="WP_121346285.1">
    <property type="nucleotide sequence ID" value="NZ_RBLG01000003.1"/>
</dbReference>
<comment type="caution">
    <text evidence="1">The sequence shown here is derived from an EMBL/GenBank/DDBJ whole genome shotgun (WGS) entry which is preliminary data.</text>
</comment>
<gene>
    <name evidence="1" type="ORF">BC962_2466</name>
</gene>
<keyword evidence="2" id="KW-1185">Reference proteome</keyword>
<organism evidence="1 2">
    <name type="scientific">Gillisia mitskevichiae</name>
    <dbReference type="NCBI Taxonomy" id="270921"/>
    <lineage>
        <taxon>Bacteria</taxon>
        <taxon>Pseudomonadati</taxon>
        <taxon>Bacteroidota</taxon>
        <taxon>Flavobacteriia</taxon>
        <taxon>Flavobacteriales</taxon>
        <taxon>Flavobacteriaceae</taxon>
        <taxon>Gillisia</taxon>
    </lineage>
</organism>
<dbReference type="EMBL" id="RBLG01000003">
    <property type="protein sequence ID" value="RKS50693.1"/>
    <property type="molecule type" value="Genomic_DNA"/>
</dbReference>
<dbReference type="AlphaFoldDB" id="A0A495PJ80"/>
<protein>
    <submittedName>
        <fullName evidence="1">Uncharacterized protein</fullName>
    </submittedName>
</protein>
<proteinExistence type="predicted"/>
<dbReference type="Proteomes" id="UP000276282">
    <property type="component" value="Unassembled WGS sequence"/>
</dbReference>
<name>A0A495PJ80_9FLAO</name>
<reference evidence="1 2" key="1">
    <citation type="submission" date="2018-10" db="EMBL/GenBank/DDBJ databases">
        <title>Genomic Encyclopedia of Archaeal and Bacterial Type Strains, Phase II (KMG-II): from individual species to whole genera.</title>
        <authorList>
            <person name="Goeker M."/>
        </authorList>
    </citation>
    <scope>NUCLEOTIDE SEQUENCE [LARGE SCALE GENOMIC DNA]</scope>
    <source>
        <strain evidence="1 2">DSM 19839</strain>
    </source>
</reference>
<evidence type="ECO:0000313" key="1">
    <source>
        <dbReference type="EMBL" id="RKS50693.1"/>
    </source>
</evidence>
<sequence length="124" mass="14040">MGRKVTVAKAKKLQKKWWDTRLNVTTNGETHEDTCQFHFTVEELQNYLDEVKTKSLEQGVDSPGINIWFGAYDETADKPSLATVFLAATKRIKSENSELEFDDVANDEIEPFNNGAGLWPPLGY</sequence>
<accession>A0A495PJ80</accession>